<dbReference type="EMBL" id="CP003523">
    <property type="protein sequence ID" value="AFN83221.1"/>
    <property type="molecule type" value="Genomic_DNA"/>
</dbReference>
<protein>
    <recommendedName>
        <fullName evidence="4">Polyprenol reductase</fullName>
    </recommendedName>
</protein>
<organism evidence="2 3">
    <name type="scientific">Encephalitozoon romaleae (strain SJ-2008)</name>
    <name type="common">Microsporidian parasite</name>
    <dbReference type="NCBI Taxonomy" id="1178016"/>
    <lineage>
        <taxon>Eukaryota</taxon>
        <taxon>Fungi</taxon>
        <taxon>Fungi incertae sedis</taxon>
        <taxon>Microsporidia</taxon>
        <taxon>Unikaryonidae</taxon>
        <taxon>Encephalitozoon</taxon>
    </lineage>
</organism>
<evidence type="ECO:0000313" key="3">
    <source>
        <dbReference type="Proteomes" id="UP000010094"/>
    </source>
</evidence>
<reference evidence="2 3" key="1">
    <citation type="journal article" date="2012" name="Proc. Natl. Acad. Sci. U.S.A.">
        <title>Gain and loss of multiple functionally related, horizontally transferred genes in the reduced genomes of two microsporidian parasites.</title>
        <authorList>
            <person name="Pombert J.-F."/>
            <person name="Selman M."/>
            <person name="Burki F."/>
            <person name="Bardell F.T."/>
            <person name="Farinelli L."/>
            <person name="Solter L.F."/>
            <person name="Whitman D.W."/>
            <person name="Weiss L.M."/>
            <person name="Corradi N."/>
            <person name="Keeling P.J."/>
        </authorList>
    </citation>
    <scope>NUCLEOTIDE SEQUENCE [LARGE SCALE GENOMIC DNA]</scope>
    <source>
        <strain evidence="2 3">SJ-2008</strain>
    </source>
</reference>
<keyword evidence="3" id="KW-1185">Reference proteome</keyword>
<evidence type="ECO:0008006" key="4">
    <source>
        <dbReference type="Google" id="ProtNLM"/>
    </source>
</evidence>
<feature type="transmembrane region" description="Helical" evidence="1">
    <location>
        <begin position="45"/>
        <end position="64"/>
    </location>
</feature>
<sequence>MFVLIETLYFALLPVVTVASHIFINDLTRHGHIPEGMTKNNYQYFYAYGVILSLLLPVKNIYPFHLGRRFIETKVLKYSDRSKMNLLQFIHGLVYYTFVCMHLRDKAISNKGVFMLLNALQSVSHYFVFIRKTAGYSHYVVEVVIYAFIYCEVGTIQMLFNLLYVLSFVLSTIRNRRILREKPRENIF</sequence>
<dbReference type="Proteomes" id="UP000010094">
    <property type="component" value="Chromosome VI"/>
</dbReference>
<accession>I6ZU88</accession>
<dbReference type="HOGENOM" id="CLU_116809_0_0_1"/>
<keyword evidence="1" id="KW-0812">Transmembrane</keyword>
<keyword evidence="1" id="KW-1133">Transmembrane helix</keyword>
<evidence type="ECO:0000256" key="1">
    <source>
        <dbReference type="SAM" id="Phobius"/>
    </source>
</evidence>
<dbReference type="RefSeq" id="XP_009264718.1">
    <property type="nucleotide sequence ID" value="XM_009266443.1"/>
</dbReference>
<gene>
    <name evidence="2" type="ordered locus">EROM_061310</name>
</gene>
<evidence type="ECO:0000313" key="2">
    <source>
        <dbReference type="EMBL" id="AFN83221.1"/>
    </source>
</evidence>
<proteinExistence type="predicted"/>
<dbReference type="KEGG" id="ero:EROM_061310"/>
<feature type="transmembrane region" description="Helical" evidence="1">
    <location>
        <begin position="84"/>
        <end position="101"/>
    </location>
</feature>
<keyword evidence="1" id="KW-0472">Membrane</keyword>
<feature type="transmembrane region" description="Helical" evidence="1">
    <location>
        <begin position="143"/>
        <end position="170"/>
    </location>
</feature>
<dbReference type="OrthoDB" id="2189450at2759"/>
<dbReference type="VEuPathDB" id="MicrosporidiaDB:EROM_061310"/>
<feature type="transmembrane region" description="Helical" evidence="1">
    <location>
        <begin position="113"/>
        <end position="131"/>
    </location>
</feature>
<feature type="transmembrane region" description="Helical" evidence="1">
    <location>
        <begin position="6"/>
        <end position="24"/>
    </location>
</feature>
<name>I6ZU88_ENCRO</name>
<dbReference type="AlphaFoldDB" id="I6ZU88"/>
<dbReference type="GeneID" id="20521527"/>